<feature type="signal peptide" evidence="2">
    <location>
        <begin position="1"/>
        <end position="35"/>
    </location>
</feature>
<proteinExistence type="predicted"/>
<evidence type="ECO:0000313" key="3">
    <source>
        <dbReference type="EMBL" id="RNF24463.1"/>
    </source>
</evidence>
<feature type="compositionally biased region" description="Basic and acidic residues" evidence="1">
    <location>
        <begin position="318"/>
        <end position="327"/>
    </location>
</feature>
<evidence type="ECO:0000256" key="1">
    <source>
        <dbReference type="SAM" id="MobiDB-lite"/>
    </source>
</evidence>
<gene>
    <name evidence="3" type="ORF">Tco025E_02526</name>
</gene>
<sequence length="327" mass="34955">MRREARGGAASLELSSMKRPLWLLLLVMSFSLGAASTSAAVKDAAPFRCMRPFASLPRFSPANMDAAENCKFGSLRVINATARTQCLREDAARGASTASEGEKPPPTCSVTLHLTFQTVGDEVDRPVGVSSVAGHRPAVGGEAYRFSLRLRAFNDSVVEYKGFDQNGYSMCCDLIQGAECAWAGEGGSSAAAHSPAVTQEGDGGSTPDAPRRREAVIVSCPLRSPVVPGVVFRGVVRKPLHRLLLTEWEARLEFWRGRREERETLGRVLVPFRLTEEDVASAYAADAAATTSRAVTAIDDSPSGEQDVVAPLETGENVGERKGSADL</sequence>
<accession>A0A3R7N2P8</accession>
<dbReference type="Proteomes" id="UP000284403">
    <property type="component" value="Unassembled WGS sequence"/>
</dbReference>
<protein>
    <submittedName>
        <fullName evidence="3">Uncharacterized protein</fullName>
    </submittedName>
</protein>
<dbReference type="GeneID" id="40316137"/>
<dbReference type="OrthoDB" id="242263at2759"/>
<feature type="chain" id="PRO_5018655461" evidence="2">
    <location>
        <begin position="36"/>
        <end position="327"/>
    </location>
</feature>
<organism evidence="3 4">
    <name type="scientific">Trypanosoma conorhini</name>
    <dbReference type="NCBI Taxonomy" id="83891"/>
    <lineage>
        <taxon>Eukaryota</taxon>
        <taxon>Discoba</taxon>
        <taxon>Euglenozoa</taxon>
        <taxon>Kinetoplastea</taxon>
        <taxon>Metakinetoplastina</taxon>
        <taxon>Trypanosomatida</taxon>
        <taxon>Trypanosomatidae</taxon>
        <taxon>Trypanosoma</taxon>
    </lineage>
</organism>
<dbReference type="RefSeq" id="XP_029230454.1">
    <property type="nucleotide sequence ID" value="XM_029369451.1"/>
</dbReference>
<feature type="region of interest" description="Disordered" evidence="1">
    <location>
        <begin position="297"/>
        <end position="327"/>
    </location>
</feature>
<name>A0A3R7N2P8_9TRYP</name>
<dbReference type="AlphaFoldDB" id="A0A3R7N2P8"/>
<reference evidence="3 4" key="1">
    <citation type="journal article" date="2018" name="BMC Genomics">
        <title>Genomic comparison of Trypanosoma conorhini and Trypanosoma rangeli to Trypanosoma cruzi strains of high and low virulence.</title>
        <authorList>
            <person name="Bradwell K.R."/>
            <person name="Koparde V.N."/>
            <person name="Matveyev A.V."/>
            <person name="Serrano M.G."/>
            <person name="Alves J.M."/>
            <person name="Parikh H."/>
            <person name="Huang B."/>
            <person name="Lee V."/>
            <person name="Espinosa-Alvarez O."/>
            <person name="Ortiz P.A."/>
            <person name="Costa-Martins A.G."/>
            <person name="Teixeira M.M."/>
            <person name="Buck G.A."/>
        </authorList>
    </citation>
    <scope>NUCLEOTIDE SEQUENCE [LARGE SCALE GENOMIC DNA]</scope>
    <source>
        <strain evidence="3 4">025E</strain>
    </source>
</reference>
<evidence type="ECO:0000313" key="4">
    <source>
        <dbReference type="Proteomes" id="UP000284403"/>
    </source>
</evidence>
<feature type="region of interest" description="Disordered" evidence="1">
    <location>
        <begin position="189"/>
        <end position="210"/>
    </location>
</feature>
<evidence type="ECO:0000256" key="2">
    <source>
        <dbReference type="SAM" id="SignalP"/>
    </source>
</evidence>
<keyword evidence="4" id="KW-1185">Reference proteome</keyword>
<keyword evidence="2" id="KW-0732">Signal</keyword>
<dbReference type="EMBL" id="MKKU01000100">
    <property type="protein sequence ID" value="RNF24463.1"/>
    <property type="molecule type" value="Genomic_DNA"/>
</dbReference>
<comment type="caution">
    <text evidence="3">The sequence shown here is derived from an EMBL/GenBank/DDBJ whole genome shotgun (WGS) entry which is preliminary data.</text>
</comment>